<organism evidence="2">
    <name type="scientific">bioreactor metagenome</name>
    <dbReference type="NCBI Taxonomy" id="1076179"/>
    <lineage>
        <taxon>unclassified sequences</taxon>
        <taxon>metagenomes</taxon>
        <taxon>ecological metagenomes</taxon>
    </lineage>
</organism>
<feature type="region of interest" description="Disordered" evidence="1">
    <location>
        <begin position="122"/>
        <end position="147"/>
    </location>
</feature>
<protein>
    <submittedName>
        <fullName evidence="2">Uncharacterized protein</fullName>
    </submittedName>
</protein>
<sequence length="147" mass="16109">MSWQIEYPRRGPTHKSIDLVANLRFALLRNLKVPAVARQSLAPLRPLLRSSPPQLMSAAFRVQPATRKSLSLRSLTCSAKIAGCAVDPPLANLRFAQLRSAAFRVRPAARKSLSLRSLTCSAEAAPSEQPASAKVGRFQRPTRHTNS</sequence>
<evidence type="ECO:0000313" key="2">
    <source>
        <dbReference type="EMBL" id="MPL93750.1"/>
    </source>
</evidence>
<dbReference type="EMBL" id="VSSQ01000402">
    <property type="protein sequence ID" value="MPL93750.1"/>
    <property type="molecule type" value="Genomic_DNA"/>
</dbReference>
<feature type="compositionally biased region" description="Low complexity" evidence="1">
    <location>
        <begin position="122"/>
        <end position="133"/>
    </location>
</feature>
<dbReference type="AlphaFoldDB" id="A0A644VRC8"/>
<accession>A0A644VRC8</accession>
<gene>
    <name evidence="2" type="ORF">SDC9_39897</name>
</gene>
<proteinExistence type="predicted"/>
<name>A0A644VRC8_9ZZZZ</name>
<reference evidence="2" key="1">
    <citation type="submission" date="2019-08" db="EMBL/GenBank/DDBJ databases">
        <authorList>
            <person name="Kucharzyk K."/>
            <person name="Murdoch R.W."/>
            <person name="Higgins S."/>
            <person name="Loffler F."/>
        </authorList>
    </citation>
    <scope>NUCLEOTIDE SEQUENCE</scope>
</reference>
<evidence type="ECO:0000256" key="1">
    <source>
        <dbReference type="SAM" id="MobiDB-lite"/>
    </source>
</evidence>
<comment type="caution">
    <text evidence="2">The sequence shown here is derived from an EMBL/GenBank/DDBJ whole genome shotgun (WGS) entry which is preliminary data.</text>
</comment>